<name>D3X9W9_9MYCE</name>
<sequence length="181" mass="21257">MKKFPNNVVYSRPHKIKTMKGTKGINLSRYTAGLRLKSSSYISYEQLEASRRVISRLVKPKEVKNKKNQKIALSAQKKLLRGSRRTKAKRKKYLLIRSNLCLPLTKKPLQVRMGKGKGSVDTWVYSAKQSRVIFEMSQQQYKLDRIKTIFHSTSIKLPTTTKFTFNRTRFRRESNFKRKNI</sequence>
<proteinExistence type="evidence at transcript level"/>
<dbReference type="GO" id="GO:0019843">
    <property type="term" value="F:rRNA binding"/>
    <property type="evidence" value="ECO:0007669"/>
    <property type="project" value="InterPro"/>
</dbReference>
<dbReference type="Pfam" id="PF00252">
    <property type="entry name" value="Ribosomal_L16"/>
    <property type="match status" value="1"/>
</dbReference>
<dbReference type="GO" id="GO:0032543">
    <property type="term" value="P:mitochondrial translation"/>
    <property type="evidence" value="ECO:0007669"/>
    <property type="project" value="TreeGrafter"/>
</dbReference>
<dbReference type="InterPro" id="IPR016180">
    <property type="entry name" value="Ribosomal_uL16_dom"/>
</dbReference>
<evidence type="ECO:0000313" key="4">
    <source>
        <dbReference type="EMBL" id="ADD25159.1"/>
    </source>
</evidence>
<dbReference type="InterPro" id="IPR047873">
    <property type="entry name" value="Ribosomal_uL16"/>
</dbReference>
<dbReference type="GO" id="GO:0003735">
    <property type="term" value="F:structural constituent of ribosome"/>
    <property type="evidence" value="ECO:0007669"/>
    <property type="project" value="InterPro"/>
</dbReference>
<dbReference type="InterPro" id="IPR000114">
    <property type="entry name" value="Ribosomal_uL16_bact-type"/>
</dbReference>
<dbReference type="Gene3D" id="3.90.1170.10">
    <property type="entry name" value="Ribosomal protein L10e/L16"/>
    <property type="match status" value="1"/>
</dbReference>
<dbReference type="CDD" id="cd01433">
    <property type="entry name" value="Ribosomal_L16_L10e"/>
    <property type="match status" value="1"/>
</dbReference>
<reference evidence="4" key="1">
    <citation type="journal article" date="2010" name="Curr. Genet.">
        <title>RNA editing in six mitochondrial ribosomal protein genes of Didymium iridis.</title>
        <authorList>
            <person name="Hendrickson P.G."/>
            <person name="Silliker M.E."/>
        </authorList>
    </citation>
    <scope>NUCLEOTIDE SEQUENCE</scope>
    <source>
        <strain evidence="4">Pan2-16</strain>
    </source>
</reference>
<keyword evidence="4" id="KW-0496">Mitochondrion</keyword>
<protein>
    <submittedName>
        <fullName evidence="4">Ribosomal protein L16</fullName>
    </submittedName>
</protein>
<dbReference type="InterPro" id="IPR020798">
    <property type="entry name" value="Ribosomal_uL16_CS"/>
</dbReference>
<dbReference type="AlphaFoldDB" id="D3X9W9"/>
<evidence type="ECO:0000256" key="1">
    <source>
        <dbReference type="ARBA" id="ARBA00008931"/>
    </source>
</evidence>
<organism evidence="4">
    <name type="scientific">Didymium iridis</name>
    <dbReference type="NCBI Taxonomy" id="5793"/>
    <lineage>
        <taxon>Eukaryota</taxon>
        <taxon>Amoebozoa</taxon>
        <taxon>Evosea</taxon>
        <taxon>Eumycetozoa</taxon>
        <taxon>Myxogastria</taxon>
        <taxon>Myxogastromycetidae</taxon>
        <taxon>Physariida</taxon>
        <taxon>Didymiaceae</taxon>
        <taxon>Didymium</taxon>
    </lineage>
</organism>
<evidence type="ECO:0000256" key="3">
    <source>
        <dbReference type="ARBA" id="ARBA00023274"/>
    </source>
</evidence>
<geneLocation type="mitochondrion" evidence="4"/>
<keyword evidence="2 4" id="KW-0689">Ribosomal protein</keyword>
<dbReference type="PROSITE" id="PS00701">
    <property type="entry name" value="RIBOSOMAL_L16_2"/>
    <property type="match status" value="1"/>
</dbReference>
<evidence type="ECO:0000256" key="2">
    <source>
        <dbReference type="ARBA" id="ARBA00022980"/>
    </source>
</evidence>
<gene>
    <name evidence="4" type="primary">rpL16</name>
</gene>
<dbReference type="SUPFAM" id="SSF54686">
    <property type="entry name" value="Ribosomal protein L16p/L10e"/>
    <property type="match status" value="1"/>
</dbReference>
<keyword evidence="3" id="KW-0687">Ribonucleoprotein</keyword>
<dbReference type="EMBL" id="GU260655">
    <property type="protein sequence ID" value="ADD25160.1"/>
    <property type="molecule type" value="mRNA"/>
</dbReference>
<dbReference type="PANTHER" id="PTHR12220">
    <property type="entry name" value="50S/60S RIBOSOMAL PROTEIN L16"/>
    <property type="match status" value="1"/>
</dbReference>
<comment type="similarity">
    <text evidence="1">Belongs to the universal ribosomal protein uL16 family.</text>
</comment>
<dbReference type="GO" id="GO:0005762">
    <property type="term" value="C:mitochondrial large ribosomal subunit"/>
    <property type="evidence" value="ECO:0007669"/>
    <property type="project" value="TreeGrafter"/>
</dbReference>
<dbReference type="InterPro" id="IPR036920">
    <property type="entry name" value="Ribosomal_uL16_sf"/>
</dbReference>
<accession>D3X9W9</accession>
<dbReference type="EMBL" id="GU260654">
    <property type="protein sequence ID" value="ADD25159.1"/>
    <property type="molecule type" value="Genomic_DNA"/>
</dbReference>
<dbReference type="PANTHER" id="PTHR12220:SF13">
    <property type="entry name" value="LARGE RIBOSOMAL SUBUNIT PROTEIN UL16M"/>
    <property type="match status" value="1"/>
</dbReference>